<dbReference type="RefSeq" id="WP_180703272.1">
    <property type="nucleotide sequence ID" value="NZ_CAJUCR010000026.1"/>
</dbReference>
<evidence type="ECO:0008006" key="4">
    <source>
        <dbReference type="Google" id="ProtNLM"/>
    </source>
</evidence>
<feature type="compositionally biased region" description="Polar residues" evidence="1">
    <location>
        <begin position="88"/>
        <end position="99"/>
    </location>
</feature>
<evidence type="ECO:0000256" key="1">
    <source>
        <dbReference type="SAM" id="MobiDB-lite"/>
    </source>
</evidence>
<keyword evidence="3" id="KW-1185">Reference proteome</keyword>
<dbReference type="EMBL" id="LN555523">
    <property type="protein sequence ID" value="CED93566.1"/>
    <property type="molecule type" value="Genomic_DNA"/>
</dbReference>
<feature type="region of interest" description="Disordered" evidence="1">
    <location>
        <begin position="79"/>
        <end position="99"/>
    </location>
</feature>
<accession>A0A1V1I018</accession>
<dbReference type="Proteomes" id="UP000245622">
    <property type="component" value="Chromosome 1"/>
</dbReference>
<dbReference type="InterPro" id="IPR024997">
    <property type="entry name" value="DUF3892"/>
</dbReference>
<name>A0A1V1I018_9FIRM</name>
<evidence type="ECO:0000313" key="3">
    <source>
        <dbReference type="Proteomes" id="UP000245622"/>
    </source>
</evidence>
<reference evidence="2 3" key="1">
    <citation type="submission" date="2014-04" db="EMBL/GenBank/DDBJ databases">
        <authorList>
            <person name="Hornung B.V."/>
        </authorList>
    </citation>
    <scope>NUCLEOTIDE SEQUENCE [LARGE SCALE GENOMIC DNA]</scope>
    <source>
        <strain evidence="2 3">CRIB</strain>
    </source>
</reference>
<dbReference type="AlphaFoldDB" id="A0A1V1I018"/>
<evidence type="ECO:0000313" key="2">
    <source>
        <dbReference type="EMBL" id="CED93566.1"/>
    </source>
</evidence>
<feature type="region of interest" description="Disordered" evidence="1">
    <location>
        <begin position="1"/>
        <end position="20"/>
    </location>
</feature>
<proteinExistence type="predicted"/>
<dbReference type="KEGG" id="ril:CRIB_814"/>
<protein>
    <recommendedName>
        <fullName evidence="4">DUF3892 domain-containing protein</fullName>
    </recommendedName>
</protein>
<sequence length="99" mass="10695">MDFRNDGVIGNLPKNINKEVPTPNADAKTITKLVKHDGDVVGYELSNGQRITKDEGIQMAKMGEIAGVAVATNKGNEYLRSLPDDNENNNLGNLPSITD</sequence>
<dbReference type="GeneID" id="82204996"/>
<gene>
    <name evidence="2" type="ORF">CRIB_814</name>
</gene>
<dbReference type="Pfam" id="PF13031">
    <property type="entry name" value="DUF3892"/>
    <property type="match status" value="1"/>
</dbReference>
<organism evidence="2 3">
    <name type="scientific">Romboutsia ilealis</name>
    <dbReference type="NCBI Taxonomy" id="1115758"/>
    <lineage>
        <taxon>Bacteria</taxon>
        <taxon>Bacillati</taxon>
        <taxon>Bacillota</taxon>
        <taxon>Clostridia</taxon>
        <taxon>Peptostreptococcales</taxon>
        <taxon>Peptostreptococcaceae</taxon>
        <taxon>Romboutsia</taxon>
    </lineage>
</organism>